<sequence>MEAITMSLSSVSWHQLDAASISEDMSLQDGLLFSDSLKPVFLDFLMRFQERKMMMCLILGSQSVVCRSVHVNHKILSLVW</sequence>
<organism evidence="1 2">
    <name type="scientific">Zizania palustris</name>
    <name type="common">Northern wild rice</name>
    <dbReference type="NCBI Taxonomy" id="103762"/>
    <lineage>
        <taxon>Eukaryota</taxon>
        <taxon>Viridiplantae</taxon>
        <taxon>Streptophyta</taxon>
        <taxon>Embryophyta</taxon>
        <taxon>Tracheophyta</taxon>
        <taxon>Spermatophyta</taxon>
        <taxon>Magnoliopsida</taxon>
        <taxon>Liliopsida</taxon>
        <taxon>Poales</taxon>
        <taxon>Poaceae</taxon>
        <taxon>BOP clade</taxon>
        <taxon>Oryzoideae</taxon>
        <taxon>Oryzeae</taxon>
        <taxon>Zizaniinae</taxon>
        <taxon>Zizania</taxon>
    </lineage>
</organism>
<protein>
    <submittedName>
        <fullName evidence="1">Uncharacterized protein</fullName>
    </submittedName>
</protein>
<accession>A0A8J5RWB2</accession>
<reference evidence="1" key="2">
    <citation type="submission" date="2021-02" db="EMBL/GenBank/DDBJ databases">
        <authorList>
            <person name="Kimball J.A."/>
            <person name="Haas M.W."/>
            <person name="Macchietto M."/>
            <person name="Kono T."/>
            <person name="Duquette J."/>
            <person name="Shao M."/>
        </authorList>
    </citation>
    <scope>NUCLEOTIDE SEQUENCE</scope>
    <source>
        <tissue evidence="1">Fresh leaf tissue</tissue>
    </source>
</reference>
<dbReference type="AlphaFoldDB" id="A0A8J5RWB2"/>
<name>A0A8J5RWB2_ZIZPA</name>
<reference evidence="1" key="1">
    <citation type="journal article" date="2021" name="bioRxiv">
        <title>Whole Genome Assembly and Annotation of Northern Wild Rice, Zizania palustris L., Supports a Whole Genome Duplication in the Zizania Genus.</title>
        <authorList>
            <person name="Haas M."/>
            <person name="Kono T."/>
            <person name="Macchietto M."/>
            <person name="Millas R."/>
            <person name="McGilp L."/>
            <person name="Shao M."/>
            <person name="Duquette J."/>
            <person name="Hirsch C.N."/>
            <person name="Kimball J."/>
        </authorList>
    </citation>
    <scope>NUCLEOTIDE SEQUENCE</scope>
    <source>
        <tissue evidence="1">Fresh leaf tissue</tissue>
    </source>
</reference>
<dbReference type="Proteomes" id="UP000729402">
    <property type="component" value="Unassembled WGS sequence"/>
</dbReference>
<gene>
    <name evidence="1" type="ORF">GUJ93_ZPchr0001g32747</name>
</gene>
<evidence type="ECO:0000313" key="2">
    <source>
        <dbReference type="Proteomes" id="UP000729402"/>
    </source>
</evidence>
<evidence type="ECO:0000313" key="1">
    <source>
        <dbReference type="EMBL" id="KAG8052493.1"/>
    </source>
</evidence>
<keyword evidence="2" id="KW-1185">Reference proteome</keyword>
<dbReference type="EMBL" id="JAAALK010000288">
    <property type="protein sequence ID" value="KAG8052493.1"/>
    <property type="molecule type" value="Genomic_DNA"/>
</dbReference>
<proteinExistence type="predicted"/>
<comment type="caution">
    <text evidence="1">The sequence shown here is derived from an EMBL/GenBank/DDBJ whole genome shotgun (WGS) entry which is preliminary data.</text>
</comment>